<sequence>MMQRIFVRAGDNEIGEREAARHGRGAVDGIDDEDTVAGGDSAFSSRIGNLEPGGARCRAAVDHQPIRWRAIDAEIGVETDQAASADIVDGGQRLVAGEHLRIGAGRQRREQDIAQLVAQEGDVGIARDVPGRTTVQHHVGCVARFSGEGARQRRRFIQQDIGRGMRGRNAVPVGEGIVDAAGGDDAVADKLATALRDQIDQGFDPRGRGPALLEGILPEGDEHIGAFDPRPVR</sequence>
<gene>
    <name evidence="2" type="ORF">BHE75_01259</name>
</gene>
<evidence type="ECO:0000256" key="1">
    <source>
        <dbReference type="SAM" id="MobiDB-lite"/>
    </source>
</evidence>
<reference evidence="2 3" key="1">
    <citation type="submission" date="2016-09" db="EMBL/GenBank/DDBJ databases">
        <title>Metabolic pathway, cell adaptation mechanisms and a novel monoxygenase revealed through proteogenomic-transcription analysis of a Sphingomonas haloaromaticamans strain degrading the fungicide ortho-phenylphenol.</title>
        <authorList>
            <person name="Perruchon C."/>
            <person name="Papadopoulou E.S."/>
            <person name="Rousidou C."/>
            <person name="Vasileiadis S."/>
            <person name="Tanou G."/>
            <person name="Amoutzias G."/>
            <person name="Molassiotis A."/>
            <person name="Karpouzas D.G."/>
        </authorList>
    </citation>
    <scope>NUCLEOTIDE SEQUENCE [LARGE SCALE GENOMIC DNA]</scope>
    <source>
        <strain evidence="2 3">P3</strain>
    </source>
</reference>
<accession>A0A1S1HAU5</accession>
<evidence type="ECO:0000313" key="3">
    <source>
        <dbReference type="Proteomes" id="UP000179467"/>
    </source>
</evidence>
<protein>
    <submittedName>
        <fullName evidence="2">Uncharacterized protein</fullName>
    </submittedName>
</protein>
<organism evidence="2 3">
    <name type="scientific">Edaphosphingomonas haloaromaticamans</name>
    <dbReference type="NCBI Taxonomy" id="653954"/>
    <lineage>
        <taxon>Bacteria</taxon>
        <taxon>Pseudomonadati</taxon>
        <taxon>Pseudomonadota</taxon>
        <taxon>Alphaproteobacteria</taxon>
        <taxon>Sphingomonadales</taxon>
        <taxon>Rhizorhabdaceae</taxon>
        <taxon>Edaphosphingomonas</taxon>
    </lineage>
</organism>
<feature type="region of interest" description="Disordered" evidence="1">
    <location>
        <begin position="201"/>
        <end position="233"/>
    </location>
</feature>
<name>A0A1S1HAU5_9SPHN</name>
<evidence type="ECO:0000313" key="2">
    <source>
        <dbReference type="EMBL" id="OHT19274.1"/>
    </source>
</evidence>
<proteinExistence type="predicted"/>
<comment type="caution">
    <text evidence="2">The sequence shown here is derived from an EMBL/GenBank/DDBJ whole genome shotgun (WGS) entry which is preliminary data.</text>
</comment>
<dbReference type="EMBL" id="MIPT01000001">
    <property type="protein sequence ID" value="OHT19274.1"/>
    <property type="molecule type" value="Genomic_DNA"/>
</dbReference>
<dbReference type="Proteomes" id="UP000179467">
    <property type="component" value="Unassembled WGS sequence"/>
</dbReference>
<keyword evidence="3" id="KW-1185">Reference proteome</keyword>
<feature type="compositionally biased region" description="Basic and acidic residues" evidence="1">
    <location>
        <begin position="220"/>
        <end position="233"/>
    </location>
</feature>
<dbReference type="AlphaFoldDB" id="A0A1S1HAU5"/>